<keyword evidence="3" id="KW-1185">Reference proteome</keyword>
<dbReference type="GeneID" id="14907354"/>
<feature type="transmembrane region" description="Helical" evidence="1">
    <location>
        <begin position="82"/>
        <end position="102"/>
    </location>
</feature>
<dbReference type="RefSeq" id="XP_004034705.1">
    <property type="nucleotide sequence ID" value="XM_004034657.1"/>
</dbReference>
<dbReference type="STRING" id="857967.G0QU82"/>
<evidence type="ECO:0000313" key="2">
    <source>
        <dbReference type="EMBL" id="EGR31219.1"/>
    </source>
</evidence>
<evidence type="ECO:0000313" key="3">
    <source>
        <dbReference type="Proteomes" id="UP000008983"/>
    </source>
</evidence>
<dbReference type="AlphaFoldDB" id="G0QU82"/>
<gene>
    <name evidence="2" type="ORF">IMG5_115520</name>
</gene>
<keyword evidence="1" id="KW-0472">Membrane</keyword>
<accession>G0QU82</accession>
<evidence type="ECO:0000256" key="1">
    <source>
        <dbReference type="SAM" id="Phobius"/>
    </source>
</evidence>
<dbReference type="OMA" id="KIFINSM"/>
<protein>
    <recommendedName>
        <fullName evidence="4">Transmembrane protein</fullName>
    </recommendedName>
</protein>
<sequence length="208" mass="24699">MALRRILNNHFKLALNKQQQLRGGHGWDRPDVPLSLNPIYVHKREISIFDNNMWAYDQVYPEYMITYSEMYVRDEWGALKEILYNSTYIVFTLGLIGMFYYFNANYRVGGLDTNSSDSLLLGDFFKQYEKRSATRPNFLRLSCTTENARIYAEYDKNGFLYENFQSNIENINQRKRVNQEAKNFVQKVRKEAIDKVKNGNMEHQHGHH</sequence>
<evidence type="ECO:0008006" key="4">
    <source>
        <dbReference type="Google" id="ProtNLM"/>
    </source>
</evidence>
<dbReference type="OrthoDB" id="311592at2759"/>
<name>G0QU82_ICHMU</name>
<dbReference type="eggNOG" id="ENOG502ST2V">
    <property type="taxonomic scope" value="Eukaryota"/>
</dbReference>
<keyword evidence="1" id="KW-0812">Transmembrane</keyword>
<reference evidence="2 3" key="1">
    <citation type="submission" date="2011-07" db="EMBL/GenBank/DDBJ databases">
        <authorList>
            <person name="Coyne R."/>
            <person name="Brami D."/>
            <person name="Johnson J."/>
            <person name="Hostetler J."/>
            <person name="Hannick L."/>
            <person name="Clark T."/>
            <person name="Cassidy-Hanley D."/>
            <person name="Inman J."/>
        </authorList>
    </citation>
    <scope>NUCLEOTIDE SEQUENCE [LARGE SCALE GENOMIC DNA]</scope>
    <source>
        <strain evidence="2 3">G5</strain>
    </source>
</reference>
<dbReference type="EMBL" id="GL983904">
    <property type="protein sequence ID" value="EGR31219.1"/>
    <property type="molecule type" value="Genomic_DNA"/>
</dbReference>
<proteinExistence type="predicted"/>
<organism evidence="2 3">
    <name type="scientific">Ichthyophthirius multifiliis</name>
    <name type="common">White spot disease agent</name>
    <name type="synonym">Ich</name>
    <dbReference type="NCBI Taxonomy" id="5932"/>
    <lineage>
        <taxon>Eukaryota</taxon>
        <taxon>Sar</taxon>
        <taxon>Alveolata</taxon>
        <taxon>Ciliophora</taxon>
        <taxon>Intramacronucleata</taxon>
        <taxon>Oligohymenophorea</taxon>
        <taxon>Hymenostomatida</taxon>
        <taxon>Ophryoglenina</taxon>
        <taxon>Ichthyophthirius</taxon>
    </lineage>
</organism>
<dbReference type="Proteomes" id="UP000008983">
    <property type="component" value="Unassembled WGS sequence"/>
</dbReference>
<keyword evidence="1" id="KW-1133">Transmembrane helix</keyword>
<dbReference type="InParanoid" id="G0QU82"/>